<gene>
    <name evidence="1" type="ORF">DIT26_07690</name>
</gene>
<reference evidence="1 2" key="1">
    <citation type="journal article" date="2018" name="Nat. Biotechnol.">
        <title>A standardized bacterial taxonomy based on genome phylogeny substantially revises the tree of life.</title>
        <authorList>
            <person name="Parks D.H."/>
            <person name="Chuvochina M."/>
            <person name="Waite D.W."/>
            <person name="Rinke C."/>
            <person name="Skarshewski A."/>
            <person name="Chaumeil P.A."/>
            <person name="Hugenholtz P."/>
        </authorList>
    </citation>
    <scope>NUCLEOTIDE SEQUENCE [LARGE SCALE GENOMIC DNA]</scope>
    <source>
        <strain evidence="1">UBA9905</strain>
    </source>
</reference>
<dbReference type="GO" id="GO:0016740">
    <property type="term" value="F:transferase activity"/>
    <property type="evidence" value="ECO:0007669"/>
    <property type="project" value="UniProtKB-KW"/>
</dbReference>
<keyword evidence="1" id="KW-0808">Transferase</keyword>
<name>A0A3D3TMQ3_9BACT</name>
<accession>A0A3D3TMQ3</accession>
<evidence type="ECO:0000313" key="2">
    <source>
        <dbReference type="Proteomes" id="UP000264215"/>
    </source>
</evidence>
<evidence type="ECO:0000313" key="1">
    <source>
        <dbReference type="EMBL" id="HCO70438.1"/>
    </source>
</evidence>
<organism evidence="1 2">
    <name type="scientific">Mesotoga infera</name>
    <dbReference type="NCBI Taxonomy" id="1236046"/>
    <lineage>
        <taxon>Bacteria</taxon>
        <taxon>Thermotogati</taxon>
        <taxon>Thermotogota</taxon>
        <taxon>Thermotogae</taxon>
        <taxon>Kosmotogales</taxon>
        <taxon>Kosmotogaceae</taxon>
        <taxon>Mesotoga</taxon>
    </lineage>
</organism>
<protein>
    <submittedName>
        <fullName evidence="1">N-acetyltransferase</fullName>
    </submittedName>
</protein>
<dbReference type="AlphaFoldDB" id="A0A3D3TMQ3"/>
<sequence>MENFHSESLLREITLKNGSSCRFYRADIGDSERIIEYINSIA</sequence>
<dbReference type="Proteomes" id="UP000264215">
    <property type="component" value="Unassembled WGS sequence"/>
</dbReference>
<comment type="caution">
    <text evidence="1">The sequence shown here is derived from an EMBL/GenBank/DDBJ whole genome shotgun (WGS) entry which is preliminary data.</text>
</comment>
<proteinExistence type="predicted"/>
<feature type="non-terminal residue" evidence="1">
    <location>
        <position position="42"/>
    </location>
</feature>
<dbReference type="EMBL" id="DQBS01000171">
    <property type="protein sequence ID" value="HCO70438.1"/>
    <property type="molecule type" value="Genomic_DNA"/>
</dbReference>